<accession>A0AAW2ZPH3</accession>
<proteinExistence type="predicted"/>
<evidence type="ECO:0000256" key="1">
    <source>
        <dbReference type="SAM" id="Phobius"/>
    </source>
</evidence>
<keyword evidence="1" id="KW-0472">Membrane</keyword>
<feature type="transmembrane region" description="Helical" evidence="1">
    <location>
        <begin position="56"/>
        <end position="80"/>
    </location>
</feature>
<dbReference type="EMBL" id="JAOPGA020001789">
    <property type="protein sequence ID" value="KAL0491338.1"/>
    <property type="molecule type" value="Genomic_DNA"/>
</dbReference>
<organism evidence="2 3">
    <name type="scientific">Acrasis kona</name>
    <dbReference type="NCBI Taxonomy" id="1008807"/>
    <lineage>
        <taxon>Eukaryota</taxon>
        <taxon>Discoba</taxon>
        <taxon>Heterolobosea</taxon>
        <taxon>Tetramitia</taxon>
        <taxon>Eutetramitia</taxon>
        <taxon>Acrasidae</taxon>
        <taxon>Acrasis</taxon>
    </lineage>
</organism>
<evidence type="ECO:0000313" key="2">
    <source>
        <dbReference type="EMBL" id="KAL0491338.1"/>
    </source>
</evidence>
<keyword evidence="3" id="KW-1185">Reference proteome</keyword>
<name>A0AAW2ZPH3_9EUKA</name>
<protein>
    <submittedName>
        <fullName evidence="2">Potassium transport system protein kup</fullName>
    </submittedName>
</protein>
<dbReference type="AlphaFoldDB" id="A0AAW2ZPH3"/>
<gene>
    <name evidence="2" type="ORF">AKO1_009912</name>
</gene>
<comment type="caution">
    <text evidence="2">The sequence shown here is derived from an EMBL/GenBank/DDBJ whole genome shotgun (WGS) entry which is preliminary data.</text>
</comment>
<sequence length="134" mass="15750">MAGGGMEEEMDEATLAATLPRRRVEQGFLISMFLFVVLCILIVIYVLFMVESKDNWYAWPLWVSILLFISLFFTCVVSFVRLKVYLVEKPNNEPYPHDEDSINLETYRGDERYHSDEEYNTNYNPPAFMTGDRR</sequence>
<keyword evidence="1" id="KW-0812">Transmembrane</keyword>
<feature type="transmembrane region" description="Helical" evidence="1">
    <location>
        <begin position="28"/>
        <end position="50"/>
    </location>
</feature>
<dbReference type="Proteomes" id="UP001431209">
    <property type="component" value="Unassembled WGS sequence"/>
</dbReference>
<evidence type="ECO:0000313" key="3">
    <source>
        <dbReference type="Proteomes" id="UP001431209"/>
    </source>
</evidence>
<keyword evidence="1" id="KW-1133">Transmembrane helix</keyword>
<reference evidence="2 3" key="1">
    <citation type="submission" date="2024-03" db="EMBL/GenBank/DDBJ databases">
        <title>The Acrasis kona genome and developmental transcriptomes reveal deep origins of eukaryotic multicellular pathways.</title>
        <authorList>
            <person name="Sheikh S."/>
            <person name="Fu C.-J."/>
            <person name="Brown M.W."/>
            <person name="Baldauf S.L."/>
        </authorList>
    </citation>
    <scope>NUCLEOTIDE SEQUENCE [LARGE SCALE GENOMIC DNA]</scope>
    <source>
        <strain evidence="2 3">ATCC MYA-3509</strain>
    </source>
</reference>